<name>A0A2N1NGN1_9GLOM</name>
<gene>
    <name evidence="1" type="ORF">RhiirC2_709955</name>
</gene>
<evidence type="ECO:0000313" key="1">
    <source>
        <dbReference type="EMBL" id="PKK72984.1"/>
    </source>
</evidence>
<protein>
    <submittedName>
        <fullName evidence="1">Uncharacterized protein</fullName>
    </submittedName>
</protein>
<organism evidence="1 2">
    <name type="scientific">Rhizophagus irregularis</name>
    <dbReference type="NCBI Taxonomy" id="588596"/>
    <lineage>
        <taxon>Eukaryota</taxon>
        <taxon>Fungi</taxon>
        <taxon>Fungi incertae sedis</taxon>
        <taxon>Mucoromycota</taxon>
        <taxon>Glomeromycotina</taxon>
        <taxon>Glomeromycetes</taxon>
        <taxon>Glomerales</taxon>
        <taxon>Glomeraceae</taxon>
        <taxon>Rhizophagus</taxon>
    </lineage>
</organism>
<sequence length="178" mass="20457">MPVLSTALRKLLVANKVETYDLAQESGILPDFEGNNPEEDDSDWNQNINDDINRITLELQEMIDELNLQDPITAERFIHIDDEIPIELLSDEEIIAAIISRLENDDIKEDDKSETNISIFNKEALSSLEKVVRYFKNLPDNILVDFTELKILNALKSKINKQIQDNAKQTTLDSFMQH</sequence>
<comment type="caution">
    <text evidence="1">The sequence shown here is derived from an EMBL/GenBank/DDBJ whole genome shotgun (WGS) entry which is preliminary data.</text>
</comment>
<evidence type="ECO:0000313" key="2">
    <source>
        <dbReference type="Proteomes" id="UP000233469"/>
    </source>
</evidence>
<dbReference type="AlphaFoldDB" id="A0A2N1NGN1"/>
<dbReference type="EMBL" id="LLXL01000401">
    <property type="protein sequence ID" value="PKK72984.1"/>
    <property type="molecule type" value="Genomic_DNA"/>
</dbReference>
<reference evidence="1 2" key="1">
    <citation type="submission" date="2016-04" db="EMBL/GenBank/DDBJ databases">
        <title>Genome analyses suggest a sexual origin of heterokaryosis in a supposedly ancient asexual fungus.</title>
        <authorList>
            <person name="Ropars J."/>
            <person name="Sedzielewska K."/>
            <person name="Noel J."/>
            <person name="Charron P."/>
            <person name="Farinelli L."/>
            <person name="Marton T."/>
            <person name="Kruger M."/>
            <person name="Pelin A."/>
            <person name="Brachmann A."/>
            <person name="Corradi N."/>
        </authorList>
    </citation>
    <scope>NUCLEOTIDE SEQUENCE [LARGE SCALE GENOMIC DNA]</scope>
    <source>
        <strain evidence="1 2">C2</strain>
    </source>
</reference>
<dbReference type="VEuPathDB" id="FungiDB:RhiirFUN_019744"/>
<proteinExistence type="predicted"/>
<dbReference type="VEuPathDB" id="FungiDB:RhiirA1_478142"/>
<accession>A0A2N1NGN1</accession>
<dbReference type="Proteomes" id="UP000233469">
    <property type="component" value="Unassembled WGS sequence"/>
</dbReference>
<reference evidence="1 2" key="2">
    <citation type="submission" date="2017-10" db="EMBL/GenBank/DDBJ databases">
        <title>Extensive intraspecific genome diversity in a model arbuscular mycorrhizal fungus.</title>
        <authorList>
            <person name="Chen E.C.H."/>
            <person name="Morin E."/>
            <person name="Baudet D."/>
            <person name="Noel J."/>
            <person name="Ndikumana S."/>
            <person name="Charron P."/>
            <person name="St-Onge C."/>
            <person name="Giorgi J."/>
            <person name="Grigoriev I.V."/>
            <person name="Roux C."/>
            <person name="Martin F.M."/>
            <person name="Corradi N."/>
        </authorList>
    </citation>
    <scope>NUCLEOTIDE SEQUENCE [LARGE SCALE GENOMIC DNA]</scope>
    <source>
        <strain evidence="1 2">C2</strain>
    </source>
</reference>